<dbReference type="GO" id="GO:0012505">
    <property type="term" value="C:endomembrane system"/>
    <property type="evidence" value="ECO:0007669"/>
    <property type="project" value="UniProtKB-SubCell"/>
</dbReference>
<dbReference type="InterPro" id="IPR036259">
    <property type="entry name" value="MFS_trans_sf"/>
</dbReference>
<dbReference type="InterPro" id="IPR020846">
    <property type="entry name" value="MFS_dom"/>
</dbReference>
<keyword evidence="5 6" id="KW-0472">Membrane</keyword>
<evidence type="ECO:0000256" key="5">
    <source>
        <dbReference type="ARBA" id="ARBA00023136"/>
    </source>
</evidence>
<feature type="transmembrane region" description="Helical" evidence="6">
    <location>
        <begin position="84"/>
        <end position="102"/>
    </location>
</feature>
<evidence type="ECO:0000256" key="4">
    <source>
        <dbReference type="ARBA" id="ARBA00022989"/>
    </source>
</evidence>
<dbReference type="PANTHER" id="PTHR23501:SF191">
    <property type="entry name" value="VACUOLAR BASIC AMINO ACID TRANSPORTER 4"/>
    <property type="match status" value="1"/>
</dbReference>
<name>A0A418YYW6_9SPHN</name>
<evidence type="ECO:0000256" key="3">
    <source>
        <dbReference type="ARBA" id="ARBA00022692"/>
    </source>
</evidence>
<feature type="transmembrane region" description="Helical" evidence="6">
    <location>
        <begin position="205"/>
        <end position="224"/>
    </location>
</feature>
<dbReference type="GO" id="GO:0022857">
    <property type="term" value="F:transmembrane transporter activity"/>
    <property type="evidence" value="ECO:0007669"/>
    <property type="project" value="InterPro"/>
</dbReference>
<feature type="transmembrane region" description="Helical" evidence="6">
    <location>
        <begin position="16"/>
        <end position="35"/>
    </location>
</feature>
<evidence type="ECO:0000313" key="9">
    <source>
        <dbReference type="Proteomes" id="UP000283469"/>
    </source>
</evidence>
<comment type="caution">
    <text evidence="8">The sequence shown here is derived from an EMBL/GenBank/DDBJ whole genome shotgun (WGS) entry which is preliminary data.</text>
</comment>
<feature type="transmembrane region" description="Helical" evidence="6">
    <location>
        <begin position="173"/>
        <end position="193"/>
    </location>
</feature>
<dbReference type="Pfam" id="PF07690">
    <property type="entry name" value="MFS_1"/>
    <property type="match status" value="1"/>
</dbReference>
<dbReference type="Proteomes" id="UP000283469">
    <property type="component" value="Unassembled WGS sequence"/>
</dbReference>
<dbReference type="Gene3D" id="1.20.1250.20">
    <property type="entry name" value="MFS general substrate transporter like domains"/>
    <property type="match status" value="1"/>
</dbReference>
<feature type="transmembrane region" description="Helical" evidence="6">
    <location>
        <begin position="108"/>
        <end position="131"/>
    </location>
</feature>
<feature type="transmembrane region" description="Helical" evidence="6">
    <location>
        <begin position="55"/>
        <end position="72"/>
    </location>
</feature>
<evidence type="ECO:0000259" key="7">
    <source>
        <dbReference type="PROSITE" id="PS50850"/>
    </source>
</evidence>
<keyword evidence="4 6" id="KW-1133">Transmembrane helix</keyword>
<feature type="transmembrane region" description="Helical" evidence="6">
    <location>
        <begin position="236"/>
        <end position="255"/>
    </location>
</feature>
<comment type="subcellular location">
    <subcellularLocation>
        <location evidence="1">Endomembrane system</location>
        <topology evidence="1">Multi-pass membrane protein</topology>
    </subcellularLocation>
</comment>
<dbReference type="PANTHER" id="PTHR23501">
    <property type="entry name" value="MAJOR FACILITATOR SUPERFAMILY"/>
    <property type="match status" value="1"/>
</dbReference>
<feature type="transmembrane region" description="Helical" evidence="6">
    <location>
        <begin position="365"/>
        <end position="388"/>
    </location>
</feature>
<evidence type="ECO:0000313" key="8">
    <source>
        <dbReference type="EMBL" id="RJG58015.1"/>
    </source>
</evidence>
<feature type="transmembrane region" description="Helical" evidence="6">
    <location>
        <begin position="493"/>
        <end position="514"/>
    </location>
</feature>
<feature type="transmembrane region" description="Helical" evidence="6">
    <location>
        <begin position="311"/>
        <end position="329"/>
    </location>
</feature>
<keyword evidence="3 6" id="KW-0812">Transmembrane</keyword>
<dbReference type="SUPFAM" id="SSF103473">
    <property type="entry name" value="MFS general substrate transporter"/>
    <property type="match status" value="1"/>
</dbReference>
<dbReference type="OrthoDB" id="5314453at2"/>
<proteinExistence type="predicted"/>
<dbReference type="InterPro" id="IPR011701">
    <property type="entry name" value="MFS"/>
</dbReference>
<gene>
    <name evidence="8" type="ORF">D0Z70_01135</name>
</gene>
<dbReference type="EMBL" id="QVRA01000001">
    <property type="protein sequence ID" value="RJG58015.1"/>
    <property type="molecule type" value="Genomic_DNA"/>
</dbReference>
<protein>
    <submittedName>
        <fullName evidence="8">MFS transporter</fullName>
    </submittedName>
</protein>
<keyword evidence="9" id="KW-1185">Reference proteome</keyword>
<feature type="transmembrane region" description="Helical" evidence="6">
    <location>
        <begin position="336"/>
        <end position="353"/>
    </location>
</feature>
<evidence type="ECO:0000256" key="2">
    <source>
        <dbReference type="ARBA" id="ARBA00022448"/>
    </source>
</evidence>
<feature type="domain" description="Major facilitator superfamily (MFS) profile" evidence="7">
    <location>
        <begin position="18"/>
        <end position="516"/>
    </location>
</feature>
<dbReference type="AlphaFoldDB" id="A0A418YYW6"/>
<keyword evidence="2" id="KW-0813">Transport</keyword>
<sequence>MPGSPATPRHSVRLRIAYLAVGLLVSATSGLGNAIVSANLPEIQGSLGLTPVQGAWLPTAYVMVNVSSNLILFKCRQQFGIRRFAEAGLLAYLLVTALYLLVQSYEAAVAVRAIAGFAAAPMSALSVFYILQVFPKAKLGQGLCVALGLSQVWTPVAWLMSPALLDLGDWQTLYLFEFGLATCTLAACVVLKLPPGIRIKVFERTDLLTFALLAPAFALIGAVLAQGRIQWWTEQLWMAVALIVALALFLGAFLIEHHRSNPLIMTRWLGTGETIRFAIGAFGMRMLLSEQTFAAAGLLRTLGMGPDQLQFFYAVILAGIVFGFAVSALTFGPKGLMVQLLGSVALIVIGSLLDNDATSDTRPNTMIVSQFLLAMASGLFMGPLLLIGVMKALSKGADHIVTFAVLFAVTQSLGGLAGSAIYGTFQQVREHEYSAQITANLDPGDPVVAQRLAQQGQVYAAQVTDPVRRQAQGVGLLARTATREANVRAYNDIFTLNAILAGLFLVWSVFRVALAARAARNQPPPAGQDAGAAAV</sequence>
<evidence type="ECO:0000256" key="1">
    <source>
        <dbReference type="ARBA" id="ARBA00004127"/>
    </source>
</evidence>
<feature type="transmembrane region" description="Helical" evidence="6">
    <location>
        <begin position="143"/>
        <end position="161"/>
    </location>
</feature>
<feature type="transmembrane region" description="Helical" evidence="6">
    <location>
        <begin position="400"/>
        <end position="422"/>
    </location>
</feature>
<evidence type="ECO:0000256" key="6">
    <source>
        <dbReference type="SAM" id="Phobius"/>
    </source>
</evidence>
<dbReference type="PROSITE" id="PS50850">
    <property type="entry name" value="MFS"/>
    <property type="match status" value="1"/>
</dbReference>
<organism evidence="8 9">
    <name type="scientific">Sphingobium terrigena</name>
    <dbReference type="NCBI Taxonomy" id="2304063"/>
    <lineage>
        <taxon>Bacteria</taxon>
        <taxon>Pseudomonadati</taxon>
        <taxon>Pseudomonadota</taxon>
        <taxon>Alphaproteobacteria</taxon>
        <taxon>Sphingomonadales</taxon>
        <taxon>Sphingomonadaceae</taxon>
        <taxon>Sphingobium</taxon>
    </lineage>
</organism>
<accession>A0A418YYW6</accession>
<dbReference type="GO" id="GO:0005886">
    <property type="term" value="C:plasma membrane"/>
    <property type="evidence" value="ECO:0007669"/>
    <property type="project" value="TreeGrafter"/>
</dbReference>
<reference evidence="8 9" key="1">
    <citation type="submission" date="2018-08" db="EMBL/GenBank/DDBJ databases">
        <title>Sphingobium sp. EO9.</title>
        <authorList>
            <person name="Park Y."/>
            <person name="Kim K.H."/>
            <person name="Jeon C.O."/>
        </authorList>
    </citation>
    <scope>NUCLEOTIDE SEQUENCE [LARGE SCALE GENOMIC DNA]</scope>
    <source>
        <strain evidence="8 9">EO9</strain>
    </source>
</reference>